<name>A0AAE1DM64_9GAST</name>
<dbReference type="Proteomes" id="UP001283361">
    <property type="component" value="Unassembled WGS sequence"/>
</dbReference>
<evidence type="ECO:0000313" key="4">
    <source>
        <dbReference type="Proteomes" id="UP001283361"/>
    </source>
</evidence>
<protein>
    <submittedName>
        <fullName evidence="3">Uncharacterized protein</fullName>
    </submittedName>
</protein>
<dbReference type="AlphaFoldDB" id="A0AAE1DM64"/>
<accession>A0AAE1DM64</accession>
<gene>
    <name evidence="3" type="ORF">RRG08_028588</name>
</gene>
<sequence length="713" mass="80352">MAFQMFASMLCLSSLMWSVVTTRSVQREPSMIYTYERGMPFFCTFGTKEAVEKGSMIGAVQEDCFLWYKHMVYYTPDGTPMYPFLKDGSPGGFVLNCTSHIKHGRINESCNRLIHSRCSFLCDPWYRPVVDSLTCDLTEQYSNISAIWSYSDPCIQQRCTANISHGKLNKPCHPLIHATCGITCDFGYDPDVDSVTCNQGGTSSNSSAVWSHSNPCKPKAVVQTTWIKSKSWIWMIPGILVGALIVIGVKKVCCGKNTGMSSSSSEDSLRKKEVHIPLIHEANQPNAGGQAGEGRDEAVCQSTNNRTGGGDHNDISLDSNPSNIFSSNIKPDKGFSDKHFIEYPSGPDFFTRCKQDSIQSEACDKYILRAGAESLLSSLGESSEPLEGAGGGAHTMSLKKSVRKCNENVNSLYKCTPSQMEYLLVMMEPRFEESPEKNLEGYVLQTPEQRKRLGYFTQKCFDVSRDKHNQPRQYFAKEILHRMAAQGDTVRDLLDYFENRNPPLVQWILKLHACQECRDFYGYKDLPSSPCNGLIHQEGESDDLCLTMRICDGHIHLEGEADDCNFRICDGLIQLEVEKDDLCSRICDGLAHLKSETDDPYLLYEDLQQFFTSGRICNGFLHLEVERPSSQGSAMVLYAWKLRQMTFSPRICNSLIHLEIERPSSQGSAIVLYAWKLRQMTFFPRTCNGLIHLEDETDDLFPKDLQWSYTLGN</sequence>
<keyword evidence="4" id="KW-1185">Reference proteome</keyword>
<evidence type="ECO:0000256" key="2">
    <source>
        <dbReference type="SAM" id="SignalP"/>
    </source>
</evidence>
<feature type="chain" id="PRO_5042136000" evidence="2">
    <location>
        <begin position="23"/>
        <end position="713"/>
    </location>
</feature>
<feature type="signal peptide" evidence="2">
    <location>
        <begin position="1"/>
        <end position="22"/>
    </location>
</feature>
<organism evidence="3 4">
    <name type="scientific">Elysia crispata</name>
    <name type="common">lettuce slug</name>
    <dbReference type="NCBI Taxonomy" id="231223"/>
    <lineage>
        <taxon>Eukaryota</taxon>
        <taxon>Metazoa</taxon>
        <taxon>Spiralia</taxon>
        <taxon>Lophotrochozoa</taxon>
        <taxon>Mollusca</taxon>
        <taxon>Gastropoda</taxon>
        <taxon>Heterobranchia</taxon>
        <taxon>Euthyneura</taxon>
        <taxon>Panpulmonata</taxon>
        <taxon>Sacoglossa</taxon>
        <taxon>Placobranchoidea</taxon>
        <taxon>Plakobranchidae</taxon>
        <taxon>Elysia</taxon>
    </lineage>
</organism>
<reference evidence="3" key="1">
    <citation type="journal article" date="2023" name="G3 (Bethesda)">
        <title>A reference genome for the long-term kleptoplast-retaining sea slug Elysia crispata morphotype clarki.</title>
        <authorList>
            <person name="Eastman K.E."/>
            <person name="Pendleton A.L."/>
            <person name="Shaikh M.A."/>
            <person name="Suttiyut T."/>
            <person name="Ogas R."/>
            <person name="Tomko P."/>
            <person name="Gavelis G."/>
            <person name="Widhalm J.R."/>
            <person name="Wisecaver J.H."/>
        </authorList>
    </citation>
    <scope>NUCLEOTIDE SEQUENCE</scope>
    <source>
        <strain evidence="3">ECLA1</strain>
    </source>
</reference>
<dbReference type="EMBL" id="JAWDGP010003375">
    <property type="protein sequence ID" value="KAK3774930.1"/>
    <property type="molecule type" value="Genomic_DNA"/>
</dbReference>
<keyword evidence="2" id="KW-0732">Signal</keyword>
<evidence type="ECO:0000313" key="3">
    <source>
        <dbReference type="EMBL" id="KAK3774930.1"/>
    </source>
</evidence>
<comment type="caution">
    <text evidence="3">The sequence shown here is derived from an EMBL/GenBank/DDBJ whole genome shotgun (WGS) entry which is preliminary data.</text>
</comment>
<evidence type="ECO:0000256" key="1">
    <source>
        <dbReference type="SAM" id="MobiDB-lite"/>
    </source>
</evidence>
<feature type="region of interest" description="Disordered" evidence="1">
    <location>
        <begin position="281"/>
        <end position="322"/>
    </location>
</feature>
<proteinExistence type="predicted"/>